<evidence type="ECO:0000256" key="2">
    <source>
        <dbReference type="ARBA" id="ARBA00004477"/>
    </source>
</evidence>
<evidence type="ECO:0000256" key="4">
    <source>
        <dbReference type="ARBA" id="ARBA00022692"/>
    </source>
</evidence>
<feature type="transmembrane region" description="Helical" evidence="9">
    <location>
        <begin position="232"/>
        <end position="251"/>
    </location>
</feature>
<dbReference type="Pfam" id="PF04756">
    <property type="entry name" value="OST3_OST6"/>
    <property type="match status" value="1"/>
</dbReference>
<keyword evidence="8 9" id="KW-0472">Membrane</keyword>
<feature type="transmembrane region" description="Helical" evidence="9">
    <location>
        <begin position="263"/>
        <end position="286"/>
    </location>
</feature>
<feature type="transmembrane region" description="Helical" evidence="9">
    <location>
        <begin position="180"/>
        <end position="198"/>
    </location>
</feature>
<dbReference type="GO" id="GO:0018279">
    <property type="term" value="P:protein N-linked glycosylation via asparagine"/>
    <property type="evidence" value="ECO:0007669"/>
    <property type="project" value="TreeGrafter"/>
</dbReference>
<dbReference type="RefSeq" id="XP_018985978.1">
    <property type="nucleotide sequence ID" value="XM_019128526.1"/>
</dbReference>
<evidence type="ECO:0000256" key="6">
    <source>
        <dbReference type="ARBA" id="ARBA00022824"/>
    </source>
</evidence>
<protein>
    <recommendedName>
        <fullName evidence="12">Dolichyl-diphosphooligosaccharide--protein glycosyltransferase subunit 3</fullName>
    </recommendedName>
</protein>
<evidence type="ECO:0000256" key="5">
    <source>
        <dbReference type="ARBA" id="ARBA00022729"/>
    </source>
</evidence>
<dbReference type="PANTHER" id="PTHR12692:SF0">
    <property type="entry name" value="GH11935P"/>
    <property type="match status" value="1"/>
</dbReference>
<name>A0A1E3QSL1_9ASCO</name>
<dbReference type="SUPFAM" id="SSF52833">
    <property type="entry name" value="Thioredoxin-like"/>
    <property type="match status" value="1"/>
</dbReference>
<accession>A0A1E3QSL1</accession>
<dbReference type="EMBL" id="KV454429">
    <property type="protein sequence ID" value="ODQ80650.1"/>
    <property type="molecule type" value="Genomic_DNA"/>
</dbReference>
<evidence type="ECO:0000256" key="3">
    <source>
        <dbReference type="ARBA" id="ARBA00009561"/>
    </source>
</evidence>
<gene>
    <name evidence="10" type="ORF">BABINDRAFT_160897</name>
</gene>
<comment type="subcellular location">
    <subcellularLocation>
        <location evidence="2">Endoplasmic reticulum membrane</location>
        <topology evidence="2">Multi-pass membrane protein</topology>
    </subcellularLocation>
</comment>
<dbReference type="AlphaFoldDB" id="A0A1E3QSL1"/>
<keyword evidence="11" id="KW-1185">Reference proteome</keyword>
<evidence type="ECO:0000256" key="1">
    <source>
        <dbReference type="ARBA" id="ARBA00002791"/>
    </source>
</evidence>
<keyword evidence="7 9" id="KW-1133">Transmembrane helix</keyword>
<keyword evidence="4 9" id="KW-0812">Transmembrane</keyword>
<keyword evidence="6" id="KW-0256">Endoplasmic reticulum</keyword>
<dbReference type="InterPro" id="IPR036249">
    <property type="entry name" value="Thioredoxin-like_sf"/>
</dbReference>
<organism evidence="10 11">
    <name type="scientific">Babjeviella inositovora NRRL Y-12698</name>
    <dbReference type="NCBI Taxonomy" id="984486"/>
    <lineage>
        <taxon>Eukaryota</taxon>
        <taxon>Fungi</taxon>
        <taxon>Dikarya</taxon>
        <taxon>Ascomycota</taxon>
        <taxon>Saccharomycotina</taxon>
        <taxon>Pichiomycetes</taxon>
        <taxon>Serinales incertae sedis</taxon>
        <taxon>Babjeviella</taxon>
    </lineage>
</organism>
<reference evidence="11" key="1">
    <citation type="submission" date="2016-05" db="EMBL/GenBank/DDBJ databases">
        <title>Comparative genomics of biotechnologically important yeasts.</title>
        <authorList>
            <consortium name="DOE Joint Genome Institute"/>
            <person name="Riley R."/>
            <person name="Haridas S."/>
            <person name="Wolfe K.H."/>
            <person name="Lopes M.R."/>
            <person name="Hittinger C.T."/>
            <person name="Goker M."/>
            <person name="Salamov A."/>
            <person name="Wisecaver J."/>
            <person name="Long T.M."/>
            <person name="Aerts A.L."/>
            <person name="Barry K."/>
            <person name="Choi C."/>
            <person name="Clum A."/>
            <person name="Coughlan A.Y."/>
            <person name="Deshpande S."/>
            <person name="Douglass A.P."/>
            <person name="Hanson S.J."/>
            <person name="Klenk H.-P."/>
            <person name="Labutti K."/>
            <person name="Lapidus A."/>
            <person name="Lindquist E."/>
            <person name="Lipzen A."/>
            <person name="Meier-Kolthoff J.P."/>
            <person name="Ohm R.A."/>
            <person name="Otillar R.P."/>
            <person name="Pangilinan J."/>
            <person name="Peng Y."/>
            <person name="Rokas A."/>
            <person name="Rosa C.A."/>
            <person name="Scheuner C."/>
            <person name="Sibirny A.A."/>
            <person name="Slot J.C."/>
            <person name="Stielow J.B."/>
            <person name="Sun H."/>
            <person name="Kurtzman C.P."/>
            <person name="Blackwell M."/>
            <person name="Grigoriev I.V."/>
            <person name="Jeffries T.W."/>
        </authorList>
    </citation>
    <scope>NUCLEOTIDE SEQUENCE [LARGE SCALE GENOMIC DNA]</scope>
    <source>
        <strain evidence="11">NRRL Y-12698</strain>
    </source>
</reference>
<dbReference type="GeneID" id="30146379"/>
<evidence type="ECO:0000256" key="7">
    <source>
        <dbReference type="ARBA" id="ARBA00022989"/>
    </source>
</evidence>
<dbReference type="InterPro" id="IPR021149">
    <property type="entry name" value="OligosaccharylTrfase_OST3/OST6"/>
</dbReference>
<dbReference type="GO" id="GO:0008250">
    <property type="term" value="C:oligosaccharyltransferase complex"/>
    <property type="evidence" value="ECO:0007669"/>
    <property type="project" value="TreeGrafter"/>
</dbReference>
<evidence type="ECO:0008006" key="12">
    <source>
        <dbReference type="Google" id="ProtNLM"/>
    </source>
</evidence>
<evidence type="ECO:0000256" key="8">
    <source>
        <dbReference type="ARBA" id="ARBA00023136"/>
    </source>
</evidence>
<proteinExistence type="inferred from homology"/>
<evidence type="ECO:0000313" key="10">
    <source>
        <dbReference type="EMBL" id="ODQ80650.1"/>
    </source>
</evidence>
<dbReference type="Gene3D" id="3.40.30.10">
    <property type="entry name" value="Glutaredoxin"/>
    <property type="match status" value="1"/>
</dbReference>
<comment type="function">
    <text evidence="1">Subunit of the oligosaccharyl transferase (OST) complex that catalyzes the initial transfer of a defined glycan (Glc(3)Man(9)GlcNAc(2) in eukaryotes) from the lipid carrier dolichol-pyrophosphate to an asparagine residue within an Asn-X-Ser/Thr consensus motif in nascent polypeptide chains, the first step in protein N-glycosylation. N-glycosylation occurs cotranslationally and the complex associates with the Sec61 complex at the channel-forming translocon complex that mediates protein translocation across the endoplasmic reticulum (ER). All subunits are required for a maximal enzyme activity.</text>
</comment>
<evidence type="ECO:0000256" key="9">
    <source>
        <dbReference type="SAM" id="Phobius"/>
    </source>
</evidence>
<comment type="similarity">
    <text evidence="3">Belongs to the OST3/OST6 family.</text>
</comment>
<dbReference type="PANTHER" id="PTHR12692">
    <property type="entry name" value="DOLICHYL-DIPHOSPHOOLIGOSACCHARIDE--PROTEIN GLYCOSYLTRANSFERASE-RELATED"/>
    <property type="match status" value="1"/>
</dbReference>
<dbReference type="STRING" id="984486.A0A1E3QSL1"/>
<dbReference type="OrthoDB" id="67566at2759"/>
<feature type="transmembrane region" description="Helical" evidence="9">
    <location>
        <begin position="147"/>
        <end position="168"/>
    </location>
</feature>
<dbReference type="Proteomes" id="UP000094336">
    <property type="component" value="Unassembled WGS sequence"/>
</dbReference>
<keyword evidence="5" id="KW-0732">Signal</keyword>
<evidence type="ECO:0000313" key="11">
    <source>
        <dbReference type="Proteomes" id="UP000094336"/>
    </source>
</evidence>
<sequence>MAKQKSGDVLRITHTNYESIMNGPRDYDLVLLITATDPRVGCHLCTEYNPSFIAIAGEHAKASQGKSNVFFALLDFNEKSRPIFQQMQLQNVPKLYYYPKTAKPTPLTAGFEQMPFMEGSHAENTVNWLLSKFPDHKFSVPLPPTDYASAALTVTFGAVCAYVVYLNLAKVVRNFLGKNVWALASTLTVLMFVSGYMFNSIRDTQYMRYDADKNPIYFVSGHQMQLGVETQIVSFIYGILSIFFVGLVQKLPRSEKLLKNRKAEFAATAAVCVAIFFAYSLLISVFHKKNLGYPYSLANLGVFF</sequence>